<dbReference type="InterPro" id="IPR003680">
    <property type="entry name" value="Flavodoxin_fold"/>
</dbReference>
<sequence length="216" mass="23214">MKLLHVDSSINGANSVSRQLTKDVVAQWLADAPDTQVEYLDLAVNTPSHFSQDAMGFRLPPSSETLTDAQRSENALSEALVSQFLAADVIVVGAPLYNFSIPTQLKAWIDRLAQAGRTFKYTESGVVGLAAGKTVIAALSRGGIYSNSEAGRAMEHQETYLKTVFGFFGITDVRVVRAEGTDMGAENRAQALETADRCIKVLANQTFDPQTAEAAA</sequence>
<dbReference type="PANTHER" id="PTHR43741">
    <property type="entry name" value="FMN-DEPENDENT NADH-AZOREDUCTASE 1"/>
    <property type="match status" value="1"/>
</dbReference>
<comment type="catalytic activity">
    <reaction evidence="6">
        <text>2 a quinone + NADH + H(+) = 2 a 1,4-benzosemiquinone + NAD(+)</text>
        <dbReference type="Rhea" id="RHEA:65952"/>
        <dbReference type="ChEBI" id="CHEBI:15378"/>
        <dbReference type="ChEBI" id="CHEBI:57540"/>
        <dbReference type="ChEBI" id="CHEBI:57945"/>
        <dbReference type="ChEBI" id="CHEBI:132124"/>
        <dbReference type="ChEBI" id="CHEBI:134225"/>
    </reaction>
</comment>
<dbReference type="RefSeq" id="WP_130039257.1">
    <property type="nucleotide sequence ID" value="NZ_JACCEV010000002.1"/>
</dbReference>
<dbReference type="InterPro" id="IPR023048">
    <property type="entry name" value="NADH:quinone_OxRdtase_FMN_depd"/>
</dbReference>
<feature type="binding site" evidence="6">
    <location>
        <begin position="140"/>
        <end position="143"/>
    </location>
    <ligand>
        <name>FMN</name>
        <dbReference type="ChEBI" id="CHEBI:58210"/>
    </ligand>
</feature>
<dbReference type="Pfam" id="PF02525">
    <property type="entry name" value="Flavodoxin_2"/>
    <property type="match status" value="1"/>
</dbReference>
<evidence type="ECO:0000256" key="6">
    <source>
        <dbReference type="HAMAP-Rule" id="MF_01216"/>
    </source>
</evidence>
<dbReference type="GO" id="GO:0016652">
    <property type="term" value="F:oxidoreductase activity, acting on NAD(P)H as acceptor"/>
    <property type="evidence" value="ECO:0007669"/>
    <property type="project" value="UniProtKB-UniRule"/>
</dbReference>
<dbReference type="SUPFAM" id="SSF52218">
    <property type="entry name" value="Flavoproteins"/>
    <property type="match status" value="1"/>
</dbReference>
<evidence type="ECO:0000256" key="3">
    <source>
        <dbReference type="ARBA" id="ARBA00023002"/>
    </source>
</evidence>
<comment type="subunit">
    <text evidence="6">Homodimer.</text>
</comment>
<accession>A0A853GRI3</accession>
<evidence type="ECO:0000259" key="7">
    <source>
        <dbReference type="Pfam" id="PF02525"/>
    </source>
</evidence>
<name>A0A853GRI3_9BURK</name>
<reference evidence="8 9" key="1">
    <citation type="submission" date="2020-07" db="EMBL/GenBank/DDBJ databases">
        <title>Taxonomic revisions and descriptions of new bacterial species based on genomic comparisons in the high-G+C-content subgroup of the family Alcaligenaceae.</title>
        <authorList>
            <person name="Szabo A."/>
            <person name="Felfoldi T."/>
        </authorList>
    </citation>
    <scope>NUCLEOTIDE SEQUENCE [LARGE SCALE GENOMIC DNA]</scope>
    <source>
        <strain evidence="8 9">DSM 25667</strain>
    </source>
</reference>
<evidence type="ECO:0000256" key="1">
    <source>
        <dbReference type="ARBA" id="ARBA00022630"/>
    </source>
</evidence>
<comment type="similarity">
    <text evidence="6">Belongs to the azoreductase type 1 family.</text>
</comment>
<comment type="function">
    <text evidence="6">Quinone reductase that provides resistance to thiol-specific stress caused by electrophilic quinones.</text>
</comment>
<organism evidence="8 9">
    <name type="scientific">Pollutimonas harenae</name>
    <dbReference type="NCBI Taxonomy" id="657015"/>
    <lineage>
        <taxon>Bacteria</taxon>
        <taxon>Pseudomonadati</taxon>
        <taxon>Pseudomonadota</taxon>
        <taxon>Betaproteobacteria</taxon>
        <taxon>Burkholderiales</taxon>
        <taxon>Alcaligenaceae</taxon>
        <taxon>Pollutimonas</taxon>
    </lineage>
</organism>
<comment type="cofactor">
    <cofactor evidence="6">
        <name>FMN</name>
        <dbReference type="ChEBI" id="CHEBI:58210"/>
    </cofactor>
    <text evidence="6">Binds 1 FMN per subunit.</text>
</comment>
<dbReference type="EC" id="1.7.1.17" evidence="6"/>
<dbReference type="AlphaFoldDB" id="A0A853GRI3"/>
<dbReference type="HAMAP" id="MF_01216">
    <property type="entry name" value="Azoreductase_type1"/>
    <property type="match status" value="1"/>
</dbReference>
<dbReference type="EMBL" id="JACCEV010000002">
    <property type="protein sequence ID" value="NYT85688.1"/>
    <property type="molecule type" value="Genomic_DNA"/>
</dbReference>
<dbReference type="GO" id="GO:0009055">
    <property type="term" value="F:electron transfer activity"/>
    <property type="evidence" value="ECO:0007669"/>
    <property type="project" value="UniProtKB-UniRule"/>
</dbReference>
<dbReference type="EC" id="1.6.5.-" evidence="6"/>
<dbReference type="GO" id="GO:0010181">
    <property type="term" value="F:FMN binding"/>
    <property type="evidence" value="ECO:0007669"/>
    <property type="project" value="UniProtKB-UniRule"/>
</dbReference>
<feature type="domain" description="Flavodoxin-like fold" evidence="7">
    <location>
        <begin position="1"/>
        <end position="196"/>
    </location>
</feature>
<dbReference type="GO" id="GO:0016655">
    <property type="term" value="F:oxidoreductase activity, acting on NAD(P)H, quinone or similar compound as acceptor"/>
    <property type="evidence" value="ECO:0007669"/>
    <property type="project" value="InterPro"/>
</dbReference>
<evidence type="ECO:0000256" key="4">
    <source>
        <dbReference type="ARBA" id="ARBA00023027"/>
    </source>
</evidence>
<keyword evidence="3 6" id="KW-0560">Oxidoreductase</keyword>
<feature type="binding site" evidence="6">
    <location>
        <begin position="15"/>
        <end position="17"/>
    </location>
    <ligand>
        <name>FMN</name>
        <dbReference type="ChEBI" id="CHEBI:58210"/>
    </ligand>
</feature>
<comment type="caution">
    <text evidence="6">Lacks conserved residue(s) required for the propagation of feature annotation.</text>
</comment>
<comment type="function">
    <text evidence="6">Also exhibits azoreductase activity. Catalyzes the reductive cleavage of the azo bond in aromatic azo compounds to the corresponding amines.</text>
</comment>
<dbReference type="Proteomes" id="UP000554144">
    <property type="component" value="Unassembled WGS sequence"/>
</dbReference>
<dbReference type="Gene3D" id="3.40.50.360">
    <property type="match status" value="1"/>
</dbReference>
<dbReference type="InterPro" id="IPR050104">
    <property type="entry name" value="FMN-dep_NADH:Q_OxRdtase_AzoR1"/>
</dbReference>
<protein>
    <recommendedName>
        <fullName evidence="6">FMN dependent NADH:quinone oxidoreductase</fullName>
        <ecNumber evidence="6">1.6.5.-</ecNumber>
    </recommendedName>
    <alternativeName>
        <fullName evidence="6">Azo-dye reductase</fullName>
    </alternativeName>
    <alternativeName>
        <fullName evidence="6">FMN-dependent NADH-azo compound oxidoreductase</fullName>
    </alternativeName>
    <alternativeName>
        <fullName evidence="6">FMN-dependent NADH-azoreductase</fullName>
        <ecNumber evidence="6">1.7.1.17</ecNumber>
    </alternativeName>
</protein>
<evidence type="ECO:0000256" key="2">
    <source>
        <dbReference type="ARBA" id="ARBA00022643"/>
    </source>
</evidence>
<keyword evidence="1 6" id="KW-0285">Flavoprotein</keyword>
<comment type="caution">
    <text evidence="8">The sequence shown here is derived from an EMBL/GenBank/DDBJ whole genome shotgun (WGS) entry which is preliminary data.</text>
</comment>
<feature type="binding site" evidence="6">
    <location>
        <position position="9"/>
    </location>
    <ligand>
        <name>FMN</name>
        <dbReference type="ChEBI" id="CHEBI:58210"/>
    </ligand>
</feature>
<dbReference type="InterPro" id="IPR029039">
    <property type="entry name" value="Flavoprotein-like_sf"/>
</dbReference>
<evidence type="ECO:0000256" key="5">
    <source>
        <dbReference type="ARBA" id="ARBA00048542"/>
    </source>
</evidence>
<evidence type="ECO:0000313" key="8">
    <source>
        <dbReference type="EMBL" id="NYT85688.1"/>
    </source>
</evidence>
<keyword evidence="2 6" id="KW-0288">FMN</keyword>
<comment type="catalytic activity">
    <reaction evidence="5">
        <text>N,N-dimethyl-1,4-phenylenediamine + anthranilate + 2 NAD(+) = 2-(4-dimethylaminophenyl)diazenylbenzoate + 2 NADH + 2 H(+)</text>
        <dbReference type="Rhea" id="RHEA:55872"/>
        <dbReference type="ChEBI" id="CHEBI:15378"/>
        <dbReference type="ChEBI" id="CHEBI:15783"/>
        <dbReference type="ChEBI" id="CHEBI:16567"/>
        <dbReference type="ChEBI" id="CHEBI:57540"/>
        <dbReference type="ChEBI" id="CHEBI:57945"/>
        <dbReference type="ChEBI" id="CHEBI:71579"/>
        <dbReference type="EC" id="1.7.1.17"/>
    </reaction>
    <physiologicalReaction direction="right-to-left" evidence="5">
        <dbReference type="Rhea" id="RHEA:55874"/>
    </physiologicalReaction>
</comment>
<keyword evidence="4 6" id="KW-0520">NAD</keyword>
<dbReference type="OrthoDB" id="9787136at2"/>
<proteinExistence type="inferred from homology"/>
<gene>
    <name evidence="6" type="primary">azoR</name>
    <name evidence="8" type="ORF">H0A62_08745</name>
</gene>
<keyword evidence="9" id="KW-1185">Reference proteome</keyword>
<dbReference type="PANTHER" id="PTHR43741:SF4">
    <property type="entry name" value="FMN-DEPENDENT NADH:QUINONE OXIDOREDUCTASE"/>
    <property type="match status" value="1"/>
</dbReference>
<evidence type="ECO:0000313" key="9">
    <source>
        <dbReference type="Proteomes" id="UP000554144"/>
    </source>
</evidence>